<dbReference type="Proteomes" id="UP000447873">
    <property type="component" value="Unassembled WGS sequence"/>
</dbReference>
<dbReference type="EMBL" id="WNWQ01000213">
    <property type="protein sequence ID" value="KAE9974171.1"/>
    <property type="molecule type" value="Genomic_DNA"/>
</dbReference>
<dbReference type="PANTHER" id="PTHR36493:SF3">
    <property type="entry name" value="CHITIN-BINDING TYPE-4 DOMAIN-CONTAINING PROTEIN"/>
    <property type="match status" value="1"/>
</dbReference>
<keyword evidence="8" id="KW-1185">Reference proteome</keyword>
<feature type="transmembrane region" description="Helical" evidence="3">
    <location>
        <begin position="21"/>
        <end position="39"/>
    </location>
</feature>
<accession>A0A8H3UC15</accession>
<name>A0A8H3UC15_VENIN</name>
<dbReference type="Proteomes" id="UP000490939">
    <property type="component" value="Unassembled WGS sequence"/>
</dbReference>
<sequence length="718" mass="80183">MDFETQVSKGIQSCLRFILKYYVTLFFTIGPLFLLAITALEAYTGEDYNEVPNPFPPEFSFLDLYHPLLVFYYAGVKIPKNCRVGSAWIVPHLIFALAHVGKTLLRLDSLLDIWTFHTLSHFLFPLTLIDLIEKYDKNWIISLSTVCFVANIISPIDHKRLTNEDVIRELHAKLSAQVTSINTAINDLAVASSDRDVWRSKYLAEQSAHKETAETHSTLFKSQDAKSSSLSASLQQERQKVKSLTTQSELDHSEITRLRRLLEVSRLQFKRQIAVTDKVVLTTTALKKAHLHELFCARLEVGDKFSRQLWESRNSRVAKRLTTVKSELTTTKSKLTTTRSELVTTRSELATTKSELATTSSELATTSSELATNSSELATTSSELSTTKSELATTKSELATTRSELATTGSELATTGSELATTKSELATTRSELSTAKSELVAKDTIIASLQAKPAENQDDSEKPKAAQSELIAKDASTKPLDASLAETEANLAAPPKLGDDAEKLKLAQSEIETQKSTITSLEAKLAEALKPNEDAEKLRLAQSEIDTQKSTITSLEAKLAEARKLENNAFKHEKLKLNNTILCRDQDIRSLKHQLEDSRADEAELDRITHELKYAKLRIETLEAKVVELKTNVATEDEKLEKIQERNAGMNDDLAMWESFLAGVAEILGVKSDDLHFAKFNRFFSSIDEEGIRDMWNDWLAANPSETEEVEDLSDED</sequence>
<evidence type="ECO:0000313" key="8">
    <source>
        <dbReference type="Proteomes" id="UP000490939"/>
    </source>
</evidence>
<dbReference type="EMBL" id="WNWS01000496">
    <property type="protein sequence ID" value="KAE9966756.1"/>
    <property type="molecule type" value="Genomic_DNA"/>
</dbReference>
<reference evidence="4 7" key="1">
    <citation type="submission" date="2018-12" db="EMBL/GenBank/DDBJ databases">
        <title>Venturia inaequalis Genome Resource.</title>
        <authorList>
            <person name="Lichtner F.J."/>
        </authorList>
    </citation>
    <scope>NUCLEOTIDE SEQUENCE [LARGE SCALE GENOMIC DNA]</scope>
    <source>
        <strain evidence="4 7">120213</strain>
        <strain evidence="5">Bline_iso_100314</strain>
        <strain evidence="6 8">DMI_063113</strain>
    </source>
</reference>
<dbReference type="EMBL" id="WNWR01000268">
    <property type="protein sequence ID" value="KAE9985932.1"/>
    <property type="molecule type" value="Genomic_DNA"/>
</dbReference>
<keyword evidence="3" id="KW-1133">Transmembrane helix</keyword>
<comment type="caution">
    <text evidence="4">The sequence shown here is derived from an EMBL/GenBank/DDBJ whole genome shotgun (WGS) entry which is preliminary data.</text>
</comment>
<evidence type="ECO:0000256" key="1">
    <source>
        <dbReference type="SAM" id="Coils"/>
    </source>
</evidence>
<feature type="coiled-coil region" evidence="1">
    <location>
        <begin position="606"/>
        <end position="654"/>
    </location>
</feature>
<organism evidence="4 7">
    <name type="scientific">Venturia inaequalis</name>
    <name type="common">Apple scab fungus</name>
    <dbReference type="NCBI Taxonomy" id="5025"/>
    <lineage>
        <taxon>Eukaryota</taxon>
        <taxon>Fungi</taxon>
        <taxon>Dikarya</taxon>
        <taxon>Ascomycota</taxon>
        <taxon>Pezizomycotina</taxon>
        <taxon>Dothideomycetes</taxon>
        <taxon>Pleosporomycetidae</taxon>
        <taxon>Venturiales</taxon>
        <taxon>Venturiaceae</taxon>
        <taxon>Venturia</taxon>
    </lineage>
</organism>
<evidence type="ECO:0000313" key="4">
    <source>
        <dbReference type="EMBL" id="KAE9966756.1"/>
    </source>
</evidence>
<evidence type="ECO:0000256" key="2">
    <source>
        <dbReference type="SAM" id="MobiDB-lite"/>
    </source>
</evidence>
<dbReference type="SUPFAM" id="SSF57997">
    <property type="entry name" value="Tropomyosin"/>
    <property type="match status" value="1"/>
</dbReference>
<feature type="region of interest" description="Disordered" evidence="2">
    <location>
        <begin position="358"/>
        <end position="391"/>
    </location>
</feature>
<evidence type="ECO:0000256" key="3">
    <source>
        <dbReference type="SAM" id="Phobius"/>
    </source>
</evidence>
<keyword evidence="3" id="KW-0472">Membrane</keyword>
<evidence type="ECO:0000313" key="5">
    <source>
        <dbReference type="EMBL" id="KAE9974171.1"/>
    </source>
</evidence>
<feature type="coiled-coil region" evidence="1">
    <location>
        <begin position="505"/>
        <end position="576"/>
    </location>
</feature>
<dbReference type="AlphaFoldDB" id="A0A8H3UC15"/>
<evidence type="ECO:0000313" key="6">
    <source>
        <dbReference type="EMBL" id="KAE9985932.1"/>
    </source>
</evidence>
<proteinExistence type="predicted"/>
<protein>
    <submittedName>
        <fullName evidence="4">Uncharacterized protein</fullName>
    </submittedName>
</protein>
<evidence type="ECO:0000313" key="7">
    <source>
        <dbReference type="Proteomes" id="UP000447873"/>
    </source>
</evidence>
<keyword evidence="1" id="KW-0175">Coiled coil</keyword>
<gene>
    <name evidence="5" type="ORF">BLS_003251</name>
    <name evidence="6" type="ORF">EG327_004499</name>
    <name evidence="4" type="ORF">EG328_008630</name>
</gene>
<dbReference type="PANTHER" id="PTHR36493">
    <property type="entry name" value="NEUROBLAST DIFFERENTIATION-ASSOCIATED PROTEIN AHNAK-LIKE PROTEIN"/>
    <property type="match status" value="1"/>
</dbReference>
<dbReference type="Proteomes" id="UP000433883">
    <property type="component" value="Unassembled WGS sequence"/>
</dbReference>
<keyword evidence="3" id="KW-0812">Transmembrane</keyword>
<dbReference type="Gene3D" id="1.10.287.540">
    <property type="entry name" value="Helix hairpin bin"/>
    <property type="match status" value="1"/>
</dbReference>